<evidence type="ECO:0000256" key="5">
    <source>
        <dbReference type="ARBA" id="ARBA00022801"/>
    </source>
</evidence>
<dbReference type="EMBL" id="JYIK01000818">
    <property type="protein sequence ID" value="KWX09419.1"/>
    <property type="molecule type" value="Genomic_DNA"/>
</dbReference>
<reference evidence="12" key="2">
    <citation type="submission" date="2015-02" db="EMBL/GenBank/DDBJ databases">
        <title>Physiological reanalysis, assessment of diazotrophy, and genome sequences of multiple isolates of Streptomyces thermoautotrophicus.</title>
        <authorList>
            <person name="MacKellar D.C."/>
            <person name="Lieber L."/>
            <person name="Norman J."/>
            <person name="Bolger A."/>
            <person name="Tobin C."/>
            <person name="Murray J.W."/>
            <person name="Friesen M."/>
            <person name="Prell J."/>
        </authorList>
    </citation>
    <scope>NUCLEOTIDE SEQUENCE [LARGE SCALE GENOMIC DNA]</scope>
    <source>
        <strain evidence="12">UBT1</strain>
    </source>
</reference>
<dbReference type="GO" id="GO:0046872">
    <property type="term" value="F:metal ion binding"/>
    <property type="evidence" value="ECO:0007669"/>
    <property type="project" value="UniProtKB-KW"/>
</dbReference>
<keyword evidence="2" id="KW-0479">Metal-binding</keyword>
<comment type="caution">
    <text evidence="10">The sequence shown here is derived from an EMBL/GenBank/DDBJ whole genome shotgun (WGS) entry which is preliminary data.</text>
</comment>
<keyword evidence="5" id="KW-0378">Hydrolase</keyword>
<dbReference type="Proteomes" id="UP000070598">
    <property type="component" value="Unassembled WGS sequence"/>
</dbReference>
<dbReference type="Gene3D" id="1.10.101.10">
    <property type="entry name" value="PGBD-like superfamily/PGBD"/>
    <property type="match status" value="1"/>
</dbReference>
<keyword evidence="7" id="KW-0482">Metalloprotease</keyword>
<evidence type="ECO:0000313" key="13">
    <source>
        <dbReference type="Proteomes" id="UP000070659"/>
    </source>
</evidence>
<dbReference type="GO" id="GO:0006508">
    <property type="term" value="P:proteolysis"/>
    <property type="evidence" value="ECO:0007669"/>
    <property type="project" value="UniProtKB-KW"/>
</dbReference>
<evidence type="ECO:0000313" key="12">
    <source>
        <dbReference type="Proteomes" id="UP000070598"/>
    </source>
</evidence>
<dbReference type="Proteomes" id="UP000070659">
    <property type="component" value="Unassembled WGS sequence"/>
</dbReference>
<dbReference type="Pfam" id="PF03411">
    <property type="entry name" value="Peptidase_M74"/>
    <property type="match status" value="1"/>
</dbReference>
<dbReference type="AlphaFoldDB" id="A0A132MK26"/>
<evidence type="ECO:0000259" key="9">
    <source>
        <dbReference type="Pfam" id="PF01471"/>
    </source>
</evidence>
<gene>
    <name evidence="10" type="ORF">TH66_17565</name>
    <name evidence="11" type="ORF">TR74_09710</name>
</gene>
<feature type="chain" id="PRO_5010446997" description="Peptidoglycan binding-like domain-containing protein" evidence="8">
    <location>
        <begin position="23"/>
        <end position="318"/>
    </location>
</feature>
<dbReference type="GO" id="GO:0004252">
    <property type="term" value="F:serine-type endopeptidase activity"/>
    <property type="evidence" value="ECO:0007669"/>
    <property type="project" value="InterPro"/>
</dbReference>
<keyword evidence="6" id="KW-0862">Zinc</keyword>
<dbReference type="Gene3D" id="3.30.1380.10">
    <property type="match status" value="1"/>
</dbReference>
<reference evidence="10 13" key="1">
    <citation type="submission" date="2015-02" db="EMBL/GenBank/DDBJ databases">
        <title>Physiological reanalysis, assessment of diazotrophy, and genome sequences of multiple isolates of Streptomyces thermoautotrophicus.</title>
        <authorList>
            <person name="MacKellar D.C."/>
            <person name="Lieber L."/>
            <person name="Norman J."/>
            <person name="Bolger A."/>
            <person name="Tobin C."/>
            <person name="Murray J.W."/>
            <person name="Prell J."/>
        </authorList>
    </citation>
    <scope>NUCLEOTIDE SEQUENCE [LARGE SCALE GENOMIC DNA]</scope>
    <source>
        <strain evidence="10 13">UBT1</strain>
    </source>
</reference>
<dbReference type="SUPFAM" id="SSF47090">
    <property type="entry name" value="PGBD-like"/>
    <property type="match status" value="2"/>
</dbReference>
<dbReference type="EMBL" id="JYIJ01000019">
    <property type="protein sequence ID" value="KWW98178.1"/>
    <property type="molecule type" value="Genomic_DNA"/>
</dbReference>
<dbReference type="Pfam" id="PF01471">
    <property type="entry name" value="PG_binding_1"/>
    <property type="match status" value="2"/>
</dbReference>
<dbReference type="InterPro" id="IPR036366">
    <property type="entry name" value="PGBDSf"/>
</dbReference>
<evidence type="ECO:0000256" key="3">
    <source>
        <dbReference type="ARBA" id="ARBA00022729"/>
    </source>
</evidence>
<dbReference type="GO" id="GO:0030288">
    <property type="term" value="C:outer membrane-bounded periplasmic space"/>
    <property type="evidence" value="ECO:0007669"/>
    <property type="project" value="InterPro"/>
</dbReference>
<dbReference type="GO" id="GO:0008237">
    <property type="term" value="F:metallopeptidase activity"/>
    <property type="evidence" value="ECO:0007669"/>
    <property type="project" value="UniProtKB-KW"/>
</dbReference>
<keyword evidence="4" id="KW-0574">Periplasm</keyword>
<evidence type="ECO:0000256" key="6">
    <source>
        <dbReference type="ARBA" id="ARBA00022833"/>
    </source>
</evidence>
<sequence length="318" mass="34372">MAMAAGLVAACVAGLAAPPAQAAADTVSAQARVQAFFPTQNLHNRGTDVAAIQYLLKARGQQVTVNEHFDAGTATAVKAFQRSQGLPADGIVGPQTWGKLVVTVRAGSRGPAVQAVQHELNQKRRAGLPVNGVFDSRTTAAVKALQSAVGLPADGVVDATTWKYLTWHYEQPNSPYTCGYRTADKRWGTAAAVAQTEWAASQVAGRFGKVAIGDLSLRYGGGYGGHRSHRVGLDVDLRPMRDNNDQCRSGTTWRQAAYDRAATRELVKALRATGHVKVIFFNDPQLIREGLTRHWKGHDDHLHVRFCEKVHPNAAYRC</sequence>
<evidence type="ECO:0000256" key="1">
    <source>
        <dbReference type="ARBA" id="ARBA00022670"/>
    </source>
</evidence>
<evidence type="ECO:0000256" key="4">
    <source>
        <dbReference type="ARBA" id="ARBA00022764"/>
    </source>
</evidence>
<keyword evidence="1" id="KW-0645">Protease</keyword>
<keyword evidence="3 8" id="KW-0732">Signal</keyword>
<evidence type="ECO:0000256" key="8">
    <source>
        <dbReference type="SAM" id="SignalP"/>
    </source>
</evidence>
<evidence type="ECO:0000256" key="2">
    <source>
        <dbReference type="ARBA" id="ARBA00022723"/>
    </source>
</evidence>
<evidence type="ECO:0000313" key="10">
    <source>
        <dbReference type="EMBL" id="KWW98178.1"/>
    </source>
</evidence>
<dbReference type="InterPro" id="IPR009045">
    <property type="entry name" value="Zn_M74/Hedgehog-like"/>
</dbReference>
<dbReference type="SUPFAM" id="SSF55166">
    <property type="entry name" value="Hedgehog/DD-peptidase"/>
    <property type="match status" value="1"/>
</dbReference>
<evidence type="ECO:0000313" key="11">
    <source>
        <dbReference type="EMBL" id="KWX09419.1"/>
    </source>
</evidence>
<name>A0A132MK26_9ACTN</name>
<protein>
    <recommendedName>
        <fullName evidence="9">Peptidoglycan binding-like domain-containing protein</fullName>
    </recommendedName>
</protein>
<feature type="domain" description="Peptidoglycan binding-like" evidence="9">
    <location>
        <begin position="109"/>
        <end position="164"/>
    </location>
</feature>
<accession>A0A132MK26</accession>
<proteinExistence type="predicted"/>
<dbReference type="InterPro" id="IPR002477">
    <property type="entry name" value="Peptidoglycan-bd-like"/>
</dbReference>
<dbReference type="InterPro" id="IPR005073">
    <property type="entry name" value="Peptidase_M74"/>
</dbReference>
<feature type="signal peptide" evidence="8">
    <location>
        <begin position="1"/>
        <end position="22"/>
    </location>
</feature>
<dbReference type="PATRIC" id="fig|1469144.8.peg.55"/>
<evidence type="ECO:0000256" key="7">
    <source>
        <dbReference type="ARBA" id="ARBA00023049"/>
    </source>
</evidence>
<feature type="domain" description="Peptidoglycan binding-like" evidence="9">
    <location>
        <begin position="45"/>
        <end position="100"/>
    </location>
</feature>
<organism evidence="10 13">
    <name type="scientific">Carbonactinospora thermoautotrophica</name>
    <dbReference type="NCBI Taxonomy" id="1469144"/>
    <lineage>
        <taxon>Bacteria</taxon>
        <taxon>Bacillati</taxon>
        <taxon>Actinomycetota</taxon>
        <taxon>Actinomycetes</taxon>
        <taxon>Kitasatosporales</taxon>
        <taxon>Carbonactinosporaceae</taxon>
        <taxon>Carbonactinospora</taxon>
    </lineage>
</organism>
<dbReference type="InterPro" id="IPR036365">
    <property type="entry name" value="PGBD-like_sf"/>
</dbReference>